<dbReference type="RefSeq" id="WP_138044970.1">
    <property type="nucleotide sequence ID" value="NZ_VBZC01000010.1"/>
</dbReference>
<dbReference type="SUPFAM" id="SSF55486">
    <property type="entry name" value="Metalloproteases ('zincins'), catalytic domain"/>
    <property type="match status" value="1"/>
</dbReference>
<dbReference type="EMBL" id="VBZC01000010">
    <property type="protein sequence ID" value="TLS46096.1"/>
    <property type="molecule type" value="Genomic_DNA"/>
</dbReference>
<comment type="caution">
    <text evidence="1">The sequence shown here is derived from an EMBL/GenBank/DDBJ whole genome shotgun (WGS) entry which is preliminary data.</text>
</comment>
<accession>A0A5R9FVV3</accession>
<reference evidence="1 2" key="1">
    <citation type="submission" date="2019-05" db="EMBL/GenBank/DDBJ databases">
        <title>Streptomyces sp. NEAU-C151, a novel actinomycete isolated from soil.</title>
        <authorList>
            <person name="Han L."/>
            <person name="Jiang H."/>
        </authorList>
    </citation>
    <scope>NUCLEOTIDE SEQUENCE [LARGE SCALE GENOMIC DNA]</scope>
    <source>
        <strain evidence="1 2">NEAU-C151</strain>
    </source>
</reference>
<name>A0A5R9FVV3_9ACTN</name>
<gene>
    <name evidence="1" type="ORF">FE633_11155</name>
</gene>
<evidence type="ECO:0000313" key="1">
    <source>
        <dbReference type="EMBL" id="TLS46096.1"/>
    </source>
</evidence>
<evidence type="ECO:0000313" key="2">
    <source>
        <dbReference type="Proteomes" id="UP000305906"/>
    </source>
</evidence>
<organism evidence="1 2">
    <name type="scientific">Streptomyces montanus</name>
    <dbReference type="NCBI Taxonomy" id="2580423"/>
    <lineage>
        <taxon>Bacteria</taxon>
        <taxon>Bacillati</taxon>
        <taxon>Actinomycetota</taxon>
        <taxon>Actinomycetes</taxon>
        <taxon>Kitasatosporales</taxon>
        <taxon>Streptomycetaceae</taxon>
        <taxon>Streptomyces</taxon>
    </lineage>
</organism>
<keyword evidence="2" id="KW-1185">Reference proteome</keyword>
<sequence length="266" mass="29365">MINLYVQNESARSEELAEQIERLLTQAMPAVEKVTGLPAPDTVTVELVDVDGLAIAWSAFIRRQIERDTAELDLTEWQRKRAAALPQAERWRALKVGMSTEYTLIANSTGRPSTLLIPEALGQQGLTDPDRLCELLVRALAEQTQVTACGGTLVPAPVWPQTLATRDVNTLLSHGHAQWTSEKATPLILGHPVVREDRRKQRHVKKVFSLLGFGVARQQARATALVDEAIAAVGTDRFNHVWTAAGLLPSVAELRQPARWIKRLPA</sequence>
<dbReference type="Proteomes" id="UP000305906">
    <property type="component" value="Unassembled WGS sequence"/>
</dbReference>
<dbReference type="InterPro" id="IPR018766">
    <property type="entry name" value="Zinicin_2"/>
</dbReference>
<proteinExistence type="predicted"/>
<dbReference type="Pfam" id="PF10103">
    <property type="entry name" value="Zincin_2"/>
    <property type="match status" value="1"/>
</dbReference>
<protein>
    <submittedName>
        <fullName evidence="1">Uncharacterized protein</fullName>
    </submittedName>
</protein>
<dbReference type="AlphaFoldDB" id="A0A5R9FVV3"/>